<reference evidence="2" key="1">
    <citation type="submission" date="2021-01" db="EMBL/GenBank/DDBJ databases">
        <authorList>
            <consortium name="Genoscope - CEA"/>
            <person name="William W."/>
        </authorList>
    </citation>
    <scope>NUCLEOTIDE SEQUENCE</scope>
</reference>
<evidence type="ECO:0000313" key="3">
    <source>
        <dbReference type="Proteomes" id="UP000692954"/>
    </source>
</evidence>
<evidence type="ECO:0000313" key="2">
    <source>
        <dbReference type="EMBL" id="CAD8101107.1"/>
    </source>
</evidence>
<accession>A0A8S1PDE6</accession>
<name>A0A8S1PDE6_9CILI</name>
<gene>
    <name evidence="2" type="ORF">PSON_ATCC_30995.1.T0750099</name>
</gene>
<dbReference type="Proteomes" id="UP000692954">
    <property type="component" value="Unassembled WGS sequence"/>
</dbReference>
<comment type="caution">
    <text evidence="2">The sequence shown here is derived from an EMBL/GenBank/DDBJ whole genome shotgun (WGS) entry which is preliminary data.</text>
</comment>
<dbReference type="AlphaFoldDB" id="A0A8S1PDE6"/>
<dbReference type="EMBL" id="CAJJDN010000075">
    <property type="protein sequence ID" value="CAD8101107.1"/>
    <property type="molecule type" value="Genomic_DNA"/>
</dbReference>
<organism evidence="2 3">
    <name type="scientific">Paramecium sonneborni</name>
    <dbReference type="NCBI Taxonomy" id="65129"/>
    <lineage>
        <taxon>Eukaryota</taxon>
        <taxon>Sar</taxon>
        <taxon>Alveolata</taxon>
        <taxon>Ciliophora</taxon>
        <taxon>Intramacronucleata</taxon>
        <taxon>Oligohymenophorea</taxon>
        <taxon>Peniculida</taxon>
        <taxon>Parameciidae</taxon>
        <taxon>Paramecium</taxon>
    </lineage>
</organism>
<keyword evidence="3" id="KW-1185">Reference proteome</keyword>
<dbReference type="OrthoDB" id="310138at2759"/>
<protein>
    <submittedName>
        <fullName evidence="2">Uncharacterized protein</fullName>
    </submittedName>
</protein>
<feature type="region of interest" description="Disordered" evidence="1">
    <location>
        <begin position="58"/>
        <end position="85"/>
    </location>
</feature>
<proteinExistence type="predicted"/>
<evidence type="ECO:0000256" key="1">
    <source>
        <dbReference type="SAM" id="MobiDB-lite"/>
    </source>
</evidence>
<sequence>MEIKSQPQNEINTIANLKTSENENVKLICQELKNICTVSYQLITPKISLKMIRKKKIIQQKNNNDPSKKETSTKQNKKSIQNQFDDTKEQLESKIALINELQTKLLFLKLMISKM</sequence>